<feature type="transmembrane region" description="Helical" evidence="12">
    <location>
        <begin position="12"/>
        <end position="32"/>
    </location>
</feature>
<protein>
    <recommendedName>
        <fullName evidence="3">histidine kinase</fullName>
        <ecNumber evidence="3">2.7.13.3</ecNumber>
    </recommendedName>
</protein>
<dbReference type="Proteomes" id="UP001600941">
    <property type="component" value="Unassembled WGS sequence"/>
</dbReference>
<dbReference type="PANTHER" id="PTHR45453">
    <property type="entry name" value="PHOSPHATE REGULON SENSOR PROTEIN PHOR"/>
    <property type="match status" value="1"/>
</dbReference>
<feature type="transmembrane region" description="Helical" evidence="12">
    <location>
        <begin position="38"/>
        <end position="58"/>
    </location>
</feature>
<dbReference type="InterPro" id="IPR005467">
    <property type="entry name" value="His_kinase_dom"/>
</dbReference>
<dbReference type="InterPro" id="IPR003594">
    <property type="entry name" value="HATPase_dom"/>
</dbReference>
<dbReference type="EC" id="2.7.13.3" evidence="3"/>
<evidence type="ECO:0000256" key="11">
    <source>
        <dbReference type="ARBA" id="ARBA00023136"/>
    </source>
</evidence>
<evidence type="ECO:0000259" key="13">
    <source>
        <dbReference type="PROSITE" id="PS50109"/>
    </source>
</evidence>
<comment type="subcellular location">
    <subcellularLocation>
        <location evidence="2">Cell membrane</location>
        <topology evidence="2">Multi-pass membrane protein</topology>
    </subcellularLocation>
</comment>
<name>A0ABQ0BUZ2_9FIRM</name>
<dbReference type="SUPFAM" id="SSF55874">
    <property type="entry name" value="ATPase domain of HSP90 chaperone/DNA topoisomerase II/histidine kinase"/>
    <property type="match status" value="1"/>
</dbReference>
<proteinExistence type="predicted"/>
<keyword evidence="6" id="KW-0808">Transferase</keyword>
<evidence type="ECO:0000256" key="1">
    <source>
        <dbReference type="ARBA" id="ARBA00000085"/>
    </source>
</evidence>
<dbReference type="SMART" id="SM00387">
    <property type="entry name" value="HATPase_c"/>
    <property type="match status" value="1"/>
</dbReference>
<evidence type="ECO:0000256" key="7">
    <source>
        <dbReference type="ARBA" id="ARBA00022692"/>
    </source>
</evidence>
<dbReference type="Gene3D" id="3.30.565.10">
    <property type="entry name" value="Histidine kinase-like ATPase, C-terminal domain"/>
    <property type="match status" value="1"/>
</dbReference>
<evidence type="ECO:0000256" key="3">
    <source>
        <dbReference type="ARBA" id="ARBA00012438"/>
    </source>
</evidence>
<keyword evidence="8 14" id="KW-0418">Kinase</keyword>
<evidence type="ECO:0000256" key="8">
    <source>
        <dbReference type="ARBA" id="ARBA00022777"/>
    </source>
</evidence>
<keyword evidence="9 12" id="KW-1133">Transmembrane helix</keyword>
<dbReference type="RefSeq" id="WP_227212038.1">
    <property type="nucleotide sequence ID" value="NZ_BAABZQ010000001.1"/>
</dbReference>
<keyword evidence="5" id="KW-0597">Phosphoprotein</keyword>
<dbReference type="EMBL" id="BAABZQ010000001">
    <property type="protein sequence ID" value="GAA6500345.1"/>
    <property type="molecule type" value="Genomic_DNA"/>
</dbReference>
<evidence type="ECO:0000313" key="15">
    <source>
        <dbReference type="Proteomes" id="UP001600941"/>
    </source>
</evidence>
<dbReference type="InterPro" id="IPR004358">
    <property type="entry name" value="Sig_transdc_His_kin-like_C"/>
</dbReference>
<evidence type="ECO:0000256" key="6">
    <source>
        <dbReference type="ARBA" id="ARBA00022679"/>
    </source>
</evidence>
<evidence type="ECO:0000313" key="14">
    <source>
        <dbReference type="EMBL" id="GAA6500345.1"/>
    </source>
</evidence>
<dbReference type="PRINTS" id="PR00344">
    <property type="entry name" value="BCTRLSENSOR"/>
</dbReference>
<evidence type="ECO:0000256" key="5">
    <source>
        <dbReference type="ARBA" id="ARBA00022553"/>
    </source>
</evidence>
<organism evidence="14 15">
    <name type="scientific">Blautia parvula</name>
    <dbReference type="NCBI Taxonomy" id="2877527"/>
    <lineage>
        <taxon>Bacteria</taxon>
        <taxon>Bacillati</taxon>
        <taxon>Bacillota</taxon>
        <taxon>Clostridia</taxon>
        <taxon>Lachnospirales</taxon>
        <taxon>Lachnospiraceae</taxon>
        <taxon>Blautia</taxon>
    </lineage>
</organism>
<evidence type="ECO:0000256" key="2">
    <source>
        <dbReference type="ARBA" id="ARBA00004651"/>
    </source>
</evidence>
<keyword evidence="15" id="KW-1185">Reference proteome</keyword>
<evidence type="ECO:0000256" key="9">
    <source>
        <dbReference type="ARBA" id="ARBA00022989"/>
    </source>
</evidence>
<dbReference type="InterPro" id="IPR036890">
    <property type="entry name" value="HATPase_C_sf"/>
</dbReference>
<dbReference type="GO" id="GO:0016301">
    <property type="term" value="F:kinase activity"/>
    <property type="evidence" value="ECO:0007669"/>
    <property type="project" value="UniProtKB-KW"/>
</dbReference>
<gene>
    <name evidence="14" type="ORF">K340107D12_31610</name>
</gene>
<dbReference type="PANTHER" id="PTHR45453:SF2">
    <property type="entry name" value="HISTIDINE KINASE"/>
    <property type="match status" value="1"/>
</dbReference>
<keyword evidence="7 12" id="KW-0812">Transmembrane</keyword>
<dbReference type="CDD" id="cd00082">
    <property type="entry name" value="HisKA"/>
    <property type="match status" value="1"/>
</dbReference>
<feature type="domain" description="Histidine kinase" evidence="13">
    <location>
        <begin position="126"/>
        <end position="331"/>
    </location>
</feature>
<keyword evidence="4" id="KW-1003">Cell membrane</keyword>
<comment type="caution">
    <text evidence="14">The sequence shown here is derived from an EMBL/GenBank/DDBJ whole genome shotgun (WGS) entry which is preliminary data.</text>
</comment>
<dbReference type="PROSITE" id="PS50109">
    <property type="entry name" value="HIS_KIN"/>
    <property type="match status" value="1"/>
</dbReference>
<accession>A0ABQ0BUZ2</accession>
<evidence type="ECO:0000256" key="4">
    <source>
        <dbReference type="ARBA" id="ARBA00022475"/>
    </source>
</evidence>
<dbReference type="Pfam" id="PF02518">
    <property type="entry name" value="HATPase_c"/>
    <property type="match status" value="1"/>
</dbReference>
<keyword evidence="10" id="KW-0902">Two-component regulatory system</keyword>
<dbReference type="InterPro" id="IPR003661">
    <property type="entry name" value="HisK_dim/P_dom"/>
</dbReference>
<sequence length="336" mass="38700">MTPANYLYEKLMLLFLNVFCAIAMTIYLALLGNSFSSVLPILIIWAVILFIVWGSGFYKQKKKAEQITRQLDLLDQKYLICEMLDKPKTCSEQLFQQTLRTACKSMLEKINHLKKSQYQYKEYIEEWIHEIKTPITAIDLICKNHPETENKRIGKELSRINYLVEQALYYARSENVEKDYFVKEFQLFDAIRPALLENRSLLLEEKIALQIEETDDIVYTDEKWLTYIISQILSNSIKYHRTKDACIKISAAHTGSSVSLILEDNGRGIPAADLPRVFEKGFTGTVRTNRQSTGMGLYLCRKLCLKLGLSIRADSVCGEGTKITIDFPTGTYIRPE</sequence>
<reference evidence="14 15" key="1">
    <citation type="submission" date="2024-04" db="EMBL/GenBank/DDBJ databases">
        <title>Defined microbial consortia suppress multidrug-resistant proinflammatory Enterobacteriaceae via ecological control.</title>
        <authorList>
            <person name="Furuichi M."/>
            <person name="Kawaguchi T."/>
            <person name="Pust M."/>
            <person name="Yasuma K."/>
            <person name="Plichta D."/>
            <person name="Hasegawa N."/>
            <person name="Ohya T."/>
            <person name="Bhattarai S."/>
            <person name="Sasajima S."/>
            <person name="Aoto Y."/>
            <person name="Tuganbaev T."/>
            <person name="Yaginuma M."/>
            <person name="Ueda M."/>
            <person name="Okahashi N."/>
            <person name="Amafuji K."/>
            <person name="Kiridooshi Y."/>
            <person name="Sugita K."/>
            <person name="Strazar M."/>
            <person name="Skelly A."/>
            <person name="Suda W."/>
            <person name="Hattori M."/>
            <person name="Nakamoto N."/>
            <person name="Caballero S."/>
            <person name="Norman J."/>
            <person name="Olle B."/>
            <person name="Tanoue T."/>
            <person name="Arita M."/>
            <person name="Bucci V."/>
            <person name="Atarashi K."/>
            <person name="Xavier R."/>
            <person name="Honda K."/>
        </authorList>
    </citation>
    <scope>NUCLEOTIDE SEQUENCE [LARGE SCALE GENOMIC DNA]</scope>
    <source>
        <strain evidence="15">k34-0107-D12</strain>
    </source>
</reference>
<keyword evidence="11 12" id="KW-0472">Membrane</keyword>
<comment type="catalytic activity">
    <reaction evidence="1">
        <text>ATP + protein L-histidine = ADP + protein N-phospho-L-histidine.</text>
        <dbReference type="EC" id="2.7.13.3"/>
    </reaction>
</comment>
<evidence type="ECO:0000256" key="12">
    <source>
        <dbReference type="SAM" id="Phobius"/>
    </source>
</evidence>
<evidence type="ECO:0000256" key="10">
    <source>
        <dbReference type="ARBA" id="ARBA00023012"/>
    </source>
</evidence>
<dbReference type="InterPro" id="IPR050351">
    <property type="entry name" value="BphY/WalK/GraS-like"/>
</dbReference>